<comment type="caution">
    <text evidence="2">The sequence shown here is derived from an EMBL/GenBank/DDBJ whole genome shotgun (WGS) entry which is preliminary data.</text>
</comment>
<evidence type="ECO:0000313" key="3">
    <source>
        <dbReference type="Proteomes" id="UP000276506"/>
    </source>
</evidence>
<feature type="chain" id="PRO_5019171294" evidence="1">
    <location>
        <begin position="18"/>
        <end position="74"/>
    </location>
</feature>
<sequence>MKTVLLFAFAVAVVAFAQFHNESEARKVAELERTCSAELASLDANDGATAPLKRNLPCLFLESQVAHRSTTPQG</sequence>
<dbReference type="EMBL" id="RHQL01000010">
    <property type="protein sequence ID" value="RRV08827.1"/>
    <property type="molecule type" value="Genomic_DNA"/>
</dbReference>
<accession>A0A427DYI1</accession>
<gene>
    <name evidence="2" type="ORF">EGJ28_16305</name>
</gene>
<reference evidence="2 3" key="1">
    <citation type="submission" date="2018-10" db="EMBL/GenBank/DDBJ databases">
        <title>Transmission dynamics of multidrug resistant bacteria on intensive care unit surfaces.</title>
        <authorList>
            <person name="D'Souza A.W."/>
            <person name="Potter R.F."/>
            <person name="Wallace M."/>
            <person name="Shupe A."/>
            <person name="Patel S."/>
            <person name="Sun S."/>
            <person name="Gul D."/>
            <person name="Kwon J.H."/>
            <person name="Andleeb S."/>
            <person name="Burnham C.-A.D."/>
            <person name="Dantas G."/>
        </authorList>
    </citation>
    <scope>NUCLEOTIDE SEQUENCE [LARGE SCALE GENOMIC DNA]</scope>
    <source>
        <strain evidence="2 3">PX_177</strain>
    </source>
</reference>
<dbReference type="AlphaFoldDB" id="A0A427DYI1"/>
<feature type="signal peptide" evidence="1">
    <location>
        <begin position="1"/>
        <end position="17"/>
    </location>
</feature>
<protein>
    <submittedName>
        <fullName evidence="2">Uncharacterized protein</fullName>
    </submittedName>
</protein>
<keyword evidence="1" id="KW-0732">Signal</keyword>
<dbReference type="Proteomes" id="UP000276506">
    <property type="component" value="Unassembled WGS sequence"/>
</dbReference>
<proteinExistence type="predicted"/>
<name>A0A427DYI1_9GAMM</name>
<evidence type="ECO:0000313" key="2">
    <source>
        <dbReference type="EMBL" id="RRV08827.1"/>
    </source>
</evidence>
<organism evidence="2 3">
    <name type="scientific">Stutzerimonas xanthomarina</name>
    <dbReference type="NCBI Taxonomy" id="271420"/>
    <lineage>
        <taxon>Bacteria</taxon>
        <taxon>Pseudomonadati</taxon>
        <taxon>Pseudomonadota</taxon>
        <taxon>Gammaproteobacteria</taxon>
        <taxon>Pseudomonadales</taxon>
        <taxon>Pseudomonadaceae</taxon>
        <taxon>Stutzerimonas</taxon>
    </lineage>
</organism>
<evidence type="ECO:0000256" key="1">
    <source>
        <dbReference type="SAM" id="SignalP"/>
    </source>
</evidence>